<dbReference type="AlphaFoldDB" id="A0A699Z0Q3"/>
<organism evidence="1 2">
    <name type="scientific">Haematococcus lacustris</name>
    <name type="common">Green alga</name>
    <name type="synonym">Haematococcus pluvialis</name>
    <dbReference type="NCBI Taxonomy" id="44745"/>
    <lineage>
        <taxon>Eukaryota</taxon>
        <taxon>Viridiplantae</taxon>
        <taxon>Chlorophyta</taxon>
        <taxon>core chlorophytes</taxon>
        <taxon>Chlorophyceae</taxon>
        <taxon>CS clade</taxon>
        <taxon>Chlamydomonadales</taxon>
        <taxon>Haematococcaceae</taxon>
        <taxon>Haematococcus</taxon>
    </lineage>
</organism>
<keyword evidence="2" id="KW-1185">Reference proteome</keyword>
<reference evidence="1 2" key="1">
    <citation type="submission" date="2020-02" db="EMBL/GenBank/DDBJ databases">
        <title>Draft genome sequence of Haematococcus lacustris strain NIES-144.</title>
        <authorList>
            <person name="Morimoto D."/>
            <person name="Nakagawa S."/>
            <person name="Yoshida T."/>
            <person name="Sawayama S."/>
        </authorList>
    </citation>
    <scope>NUCLEOTIDE SEQUENCE [LARGE SCALE GENOMIC DNA]</scope>
    <source>
        <strain evidence="1 2">NIES-144</strain>
    </source>
</reference>
<dbReference type="EMBL" id="BLLF01000944">
    <property type="protein sequence ID" value="GFH16087.1"/>
    <property type="molecule type" value="Genomic_DNA"/>
</dbReference>
<protein>
    <submittedName>
        <fullName evidence="1">Uncharacterized protein</fullName>
    </submittedName>
</protein>
<accession>A0A699Z0Q3</accession>
<sequence length="140" mass="14717">MKSGFEVKLVTLTHVLQKRTLLGYEHMGGGVRDLLRRFRQLKDTFSRAHAADATPPAPPVFSGVPGPDFDLPEGSDILLAAPLDLTLLAAHSGPDEGIRNIAACAPGGSASFRAVHGPCAYNPTVLACERRPSAALGPAH</sequence>
<evidence type="ECO:0000313" key="2">
    <source>
        <dbReference type="Proteomes" id="UP000485058"/>
    </source>
</evidence>
<gene>
    <name evidence="1" type="ORF">HaLaN_12439</name>
</gene>
<proteinExistence type="predicted"/>
<evidence type="ECO:0000313" key="1">
    <source>
        <dbReference type="EMBL" id="GFH16087.1"/>
    </source>
</evidence>
<name>A0A699Z0Q3_HAELA</name>
<comment type="caution">
    <text evidence="1">The sequence shown here is derived from an EMBL/GenBank/DDBJ whole genome shotgun (WGS) entry which is preliminary data.</text>
</comment>
<dbReference type="Proteomes" id="UP000485058">
    <property type="component" value="Unassembled WGS sequence"/>
</dbReference>